<gene>
    <name evidence="5" type="ORF">M422DRAFT_266744</name>
</gene>
<organism evidence="5 6">
    <name type="scientific">Sphaerobolus stellatus (strain SS14)</name>
    <dbReference type="NCBI Taxonomy" id="990650"/>
    <lineage>
        <taxon>Eukaryota</taxon>
        <taxon>Fungi</taxon>
        <taxon>Dikarya</taxon>
        <taxon>Basidiomycota</taxon>
        <taxon>Agaricomycotina</taxon>
        <taxon>Agaricomycetes</taxon>
        <taxon>Phallomycetidae</taxon>
        <taxon>Geastrales</taxon>
        <taxon>Sphaerobolaceae</taxon>
        <taxon>Sphaerobolus</taxon>
    </lineage>
</organism>
<dbReference type="SUPFAM" id="SSF64484">
    <property type="entry name" value="beta and beta-prime subunits of DNA dependent RNA-polymerase"/>
    <property type="match status" value="1"/>
</dbReference>
<evidence type="ECO:0000256" key="2">
    <source>
        <dbReference type="ARBA" id="ARBA00022723"/>
    </source>
</evidence>
<dbReference type="AlphaFoldDB" id="A0A0C9UAD3"/>
<dbReference type="PANTHER" id="PTHR48446">
    <property type="entry name" value="DNA-DIRECTED RNA POLYMERASE SUBUNIT BETA' N-TERMINAL SECTION"/>
    <property type="match status" value="1"/>
</dbReference>
<keyword evidence="3" id="KW-0862">Zinc</keyword>
<dbReference type="HOGENOM" id="CLU_037097_0_0_1"/>
<dbReference type="InterPro" id="IPR007081">
    <property type="entry name" value="RNA_pol_Rpb1_5"/>
</dbReference>
<dbReference type="OrthoDB" id="270392at2759"/>
<keyword evidence="2" id="KW-0479">Metal-binding</keyword>
<dbReference type="EMBL" id="KN837241">
    <property type="protein sequence ID" value="KIJ31499.1"/>
    <property type="molecule type" value="Genomic_DNA"/>
</dbReference>
<dbReference type="GO" id="GO:0046872">
    <property type="term" value="F:metal ion binding"/>
    <property type="evidence" value="ECO:0007669"/>
    <property type="project" value="UniProtKB-KW"/>
</dbReference>
<accession>A0A0C9UAD3</accession>
<dbReference type="EC" id="2.7.7.6" evidence="1"/>
<evidence type="ECO:0000313" key="6">
    <source>
        <dbReference type="Proteomes" id="UP000054279"/>
    </source>
</evidence>
<dbReference type="Pfam" id="PF04998">
    <property type="entry name" value="RNA_pol_Rpb1_5"/>
    <property type="match status" value="1"/>
</dbReference>
<name>A0A0C9UAD3_SPHS4</name>
<feature type="domain" description="RNA polymerase Rpb1" evidence="4">
    <location>
        <begin position="28"/>
        <end position="286"/>
    </location>
</feature>
<dbReference type="GO" id="GO:0003899">
    <property type="term" value="F:DNA-directed RNA polymerase activity"/>
    <property type="evidence" value="ECO:0007669"/>
    <property type="project" value="UniProtKB-EC"/>
</dbReference>
<keyword evidence="6" id="KW-1185">Reference proteome</keyword>
<evidence type="ECO:0000313" key="5">
    <source>
        <dbReference type="EMBL" id="KIJ31499.1"/>
    </source>
</evidence>
<proteinExistence type="predicted"/>
<evidence type="ECO:0000259" key="4">
    <source>
        <dbReference type="Pfam" id="PF04998"/>
    </source>
</evidence>
<dbReference type="GO" id="GO:0006351">
    <property type="term" value="P:DNA-templated transcription"/>
    <property type="evidence" value="ECO:0007669"/>
    <property type="project" value="InterPro"/>
</dbReference>
<dbReference type="Proteomes" id="UP000054279">
    <property type="component" value="Unassembled WGS sequence"/>
</dbReference>
<protein>
    <recommendedName>
        <fullName evidence="1">DNA-directed RNA polymerase</fullName>
        <ecNumber evidence="1">2.7.7.6</ecNumber>
    </recommendedName>
</protein>
<dbReference type="InterPro" id="IPR015700">
    <property type="entry name" value="RPC1"/>
</dbReference>
<dbReference type="GO" id="GO:0003677">
    <property type="term" value="F:DNA binding"/>
    <property type="evidence" value="ECO:0007669"/>
    <property type="project" value="InterPro"/>
</dbReference>
<reference evidence="5 6" key="1">
    <citation type="submission" date="2014-06" db="EMBL/GenBank/DDBJ databases">
        <title>Evolutionary Origins and Diversification of the Mycorrhizal Mutualists.</title>
        <authorList>
            <consortium name="DOE Joint Genome Institute"/>
            <consortium name="Mycorrhizal Genomics Consortium"/>
            <person name="Kohler A."/>
            <person name="Kuo A."/>
            <person name="Nagy L.G."/>
            <person name="Floudas D."/>
            <person name="Copeland A."/>
            <person name="Barry K.W."/>
            <person name="Cichocki N."/>
            <person name="Veneault-Fourrey C."/>
            <person name="LaButti K."/>
            <person name="Lindquist E.A."/>
            <person name="Lipzen A."/>
            <person name="Lundell T."/>
            <person name="Morin E."/>
            <person name="Murat C."/>
            <person name="Riley R."/>
            <person name="Ohm R."/>
            <person name="Sun H."/>
            <person name="Tunlid A."/>
            <person name="Henrissat B."/>
            <person name="Grigoriev I.V."/>
            <person name="Hibbett D.S."/>
            <person name="Martin F."/>
        </authorList>
    </citation>
    <scope>NUCLEOTIDE SEQUENCE [LARGE SCALE GENOMIC DNA]</scope>
    <source>
        <strain evidence="5 6">SS14</strain>
    </source>
</reference>
<sequence>MASARACANEDGCSEDAQIAAVDNAAKVTEDRLMRFLQICWVKYVKAKIEPGSTAGAVGAQSIGEPGTQMTLKTFHFAGVASMNVTQGVPRIKEIINASKDIGTPIISCKLTARDSESSARIVKGRLEKTHLGDIAWAAEYIYIGIIIDTEAIRKLQLDLTLDDIKWAIVNAKKLKIKEHSVIMLPKKNRLRVYVDVAKGVRTLHRAIIDIKDKDDTRGQKGDKEFLIEEGIIGELTTWNHVIEFTMSEYGMNIDLRHMMLLGDVMTYKGEVLGITRFGVAKMKDSVLMLASFEKTTYHLFDASVYGKSDSIAGVSESIIMGNAAANCGTSMPALYMPAPAISKHRKLLFEGSL</sequence>
<evidence type="ECO:0000256" key="3">
    <source>
        <dbReference type="ARBA" id="ARBA00022833"/>
    </source>
</evidence>
<dbReference type="Gene3D" id="1.10.150.390">
    <property type="match status" value="1"/>
</dbReference>
<evidence type="ECO:0000256" key="1">
    <source>
        <dbReference type="ARBA" id="ARBA00012418"/>
    </source>
</evidence>
<dbReference type="PANTHER" id="PTHR48446:SF1">
    <property type="entry name" value="DNA-DIRECTED RNA POLYMERASE SUBUNIT BETA' N-TERMINAL SECTION"/>
    <property type="match status" value="1"/>
</dbReference>